<dbReference type="Proteomes" id="UP000055024">
    <property type="component" value="Unassembled WGS sequence"/>
</dbReference>
<evidence type="ECO:0000256" key="1">
    <source>
        <dbReference type="SAM" id="Phobius"/>
    </source>
</evidence>
<proteinExistence type="predicted"/>
<keyword evidence="3" id="KW-1185">Reference proteome</keyword>
<reference evidence="2 3" key="1">
    <citation type="submission" date="2015-01" db="EMBL/GenBank/DDBJ databases">
        <title>Evolution of Trichinella species and genotypes.</title>
        <authorList>
            <person name="Korhonen P.K."/>
            <person name="Edoardo P."/>
            <person name="Giuseppe L.R."/>
            <person name="Gasser R.B."/>
        </authorList>
    </citation>
    <scope>NUCLEOTIDE SEQUENCE [LARGE SCALE GENOMIC DNA]</scope>
    <source>
        <strain evidence="2">ISS1029</strain>
    </source>
</reference>
<dbReference type="AlphaFoldDB" id="A0A0V1GJ18"/>
<gene>
    <name evidence="2" type="ORF">T11_9301</name>
</gene>
<keyword evidence="1" id="KW-0472">Membrane</keyword>
<protein>
    <submittedName>
        <fullName evidence="2">Uncharacterized protein</fullName>
    </submittedName>
</protein>
<keyword evidence="1" id="KW-0812">Transmembrane</keyword>
<accession>A0A0V1GJ18</accession>
<keyword evidence="1" id="KW-1133">Transmembrane helix</keyword>
<comment type="caution">
    <text evidence="2">The sequence shown here is derived from an EMBL/GenBank/DDBJ whole genome shotgun (WGS) entry which is preliminary data.</text>
</comment>
<evidence type="ECO:0000313" key="3">
    <source>
        <dbReference type="Proteomes" id="UP000055024"/>
    </source>
</evidence>
<dbReference type="EMBL" id="JYDP01001486">
    <property type="protein sequence ID" value="KRY98255.1"/>
    <property type="molecule type" value="Genomic_DNA"/>
</dbReference>
<name>A0A0V1GJ18_9BILA</name>
<sequence length="74" mass="8383">MLSKSFCVLQFTDYRRLSYYINFAFAILFPLVYADQQSICTETQLSAITTSELGRCGSCAMSGDKSLIEKMDFL</sequence>
<organism evidence="2 3">
    <name type="scientific">Trichinella zimbabwensis</name>
    <dbReference type="NCBI Taxonomy" id="268475"/>
    <lineage>
        <taxon>Eukaryota</taxon>
        <taxon>Metazoa</taxon>
        <taxon>Ecdysozoa</taxon>
        <taxon>Nematoda</taxon>
        <taxon>Enoplea</taxon>
        <taxon>Dorylaimia</taxon>
        <taxon>Trichinellida</taxon>
        <taxon>Trichinellidae</taxon>
        <taxon>Trichinella</taxon>
    </lineage>
</organism>
<feature type="transmembrane region" description="Helical" evidence="1">
    <location>
        <begin position="17"/>
        <end position="34"/>
    </location>
</feature>
<evidence type="ECO:0000313" key="2">
    <source>
        <dbReference type="EMBL" id="KRY98255.1"/>
    </source>
</evidence>